<organism evidence="6 7">
    <name type="scientific">Anaerostipes hominis</name>
    <name type="common">ex Liu et al. 2021</name>
    <dbReference type="NCBI Taxonomy" id="2763018"/>
    <lineage>
        <taxon>Bacteria</taxon>
        <taxon>Bacillati</taxon>
        <taxon>Bacillota</taxon>
        <taxon>Clostridia</taxon>
        <taxon>Lachnospirales</taxon>
        <taxon>Lachnospiraceae</taxon>
        <taxon>Anaerostipes</taxon>
    </lineage>
</organism>
<gene>
    <name evidence="6" type="ORF">H8S22_01655</name>
</gene>
<comment type="caution">
    <text evidence="6">The sequence shown here is derived from an EMBL/GenBank/DDBJ whole genome shotgun (WGS) entry which is preliminary data.</text>
</comment>
<evidence type="ECO:0000259" key="5">
    <source>
        <dbReference type="PROSITE" id="PS50126"/>
    </source>
</evidence>
<dbReference type="PANTHER" id="PTHR10724">
    <property type="entry name" value="30S RIBOSOMAL PROTEIN S1"/>
    <property type="match status" value="1"/>
</dbReference>
<accession>A0ABR7FMI1</accession>
<dbReference type="InterPro" id="IPR003029">
    <property type="entry name" value="S1_domain"/>
</dbReference>
<dbReference type="PANTHER" id="PTHR10724:SF7">
    <property type="entry name" value="SMALL RIBOSOMAL SUBUNIT PROTEIN BS1C"/>
    <property type="match status" value="1"/>
</dbReference>
<dbReference type="InterPro" id="IPR050437">
    <property type="entry name" value="Ribos_protein_bS1-like"/>
</dbReference>
<dbReference type="Gene3D" id="2.40.50.140">
    <property type="entry name" value="Nucleic acid-binding proteins"/>
    <property type="match status" value="3"/>
</dbReference>
<proteinExistence type="inferred from homology"/>
<evidence type="ECO:0000256" key="4">
    <source>
        <dbReference type="SAM" id="Coils"/>
    </source>
</evidence>
<dbReference type="PRINTS" id="PR00681">
    <property type="entry name" value="RIBOSOMALS1"/>
</dbReference>
<keyword evidence="3" id="KW-0687">Ribonucleoprotein</keyword>
<keyword evidence="4" id="KW-0175">Coiled coil</keyword>
<dbReference type="InterPro" id="IPR012340">
    <property type="entry name" value="NA-bd_OB-fold"/>
</dbReference>
<protein>
    <submittedName>
        <fullName evidence="6">S1 RNA-binding domain-containing protein</fullName>
    </submittedName>
</protein>
<dbReference type="SUPFAM" id="SSF50249">
    <property type="entry name" value="Nucleic acid-binding proteins"/>
    <property type="match status" value="3"/>
</dbReference>
<dbReference type="Proteomes" id="UP000635828">
    <property type="component" value="Unassembled WGS sequence"/>
</dbReference>
<dbReference type="PROSITE" id="PS50126">
    <property type="entry name" value="S1"/>
    <property type="match status" value="3"/>
</dbReference>
<dbReference type="CDD" id="cd04465">
    <property type="entry name" value="S1_RPS1_repeat_ec2_hs2"/>
    <property type="match status" value="1"/>
</dbReference>
<evidence type="ECO:0000256" key="3">
    <source>
        <dbReference type="ARBA" id="ARBA00023274"/>
    </source>
</evidence>
<keyword evidence="2" id="KW-0689">Ribosomal protein</keyword>
<keyword evidence="7" id="KW-1185">Reference proteome</keyword>
<sequence>MKGDLKMAEEMKETMEQYENELEASFRKMDEGDIVEGDVLSVSDEEAVIDLKYYAQGILKASEYSDDPNITLTEALREGDRLKAKVISVDDGEGNILLSKREANQVLAWDRLQKLMDEEAVLSLTVGGVVNGGVIVYVEGIRGFIPASQLSLNYVEDLNTWLKKEVEAKIINVDESRNKLVLSAKEVEKAKAQEELNHKMAMMRPGMVLEGTVENIMPYGAFVDLGDGLSGLIHISQFSEKRIKSPKEMVEEGQKVKVKVLKIADNKISLSMKVLEESREAEKVETGIEYKEEEKAQTSLGDLLANLKL</sequence>
<evidence type="ECO:0000256" key="2">
    <source>
        <dbReference type="ARBA" id="ARBA00022980"/>
    </source>
</evidence>
<dbReference type="InterPro" id="IPR035104">
    <property type="entry name" value="Ribosomal_protein_S1-like"/>
</dbReference>
<feature type="domain" description="S1 motif" evidence="5">
    <location>
        <begin position="32"/>
        <end position="101"/>
    </location>
</feature>
<dbReference type="CDD" id="cd05687">
    <property type="entry name" value="S1_RPS1_repeat_ec1_hs1"/>
    <property type="match status" value="1"/>
</dbReference>
<feature type="domain" description="S1 motif" evidence="5">
    <location>
        <begin position="119"/>
        <end position="185"/>
    </location>
</feature>
<feature type="coiled-coil region" evidence="4">
    <location>
        <begin position="1"/>
        <end position="28"/>
    </location>
</feature>
<name>A0ABR7FMI1_9FIRM</name>
<comment type="similarity">
    <text evidence="1">Belongs to the bacterial ribosomal protein bS1 family.</text>
</comment>
<evidence type="ECO:0000313" key="6">
    <source>
        <dbReference type="EMBL" id="MBC5676359.1"/>
    </source>
</evidence>
<dbReference type="EMBL" id="JACOOS010000001">
    <property type="protein sequence ID" value="MBC5676359.1"/>
    <property type="molecule type" value="Genomic_DNA"/>
</dbReference>
<reference evidence="6 7" key="1">
    <citation type="submission" date="2020-08" db="EMBL/GenBank/DDBJ databases">
        <title>Genome public.</title>
        <authorList>
            <person name="Liu C."/>
            <person name="Sun Q."/>
        </authorList>
    </citation>
    <scope>NUCLEOTIDE SEQUENCE [LARGE SCALE GENOMIC DNA]</scope>
    <source>
        <strain evidence="6 7">NSJ-7</strain>
    </source>
</reference>
<evidence type="ECO:0000256" key="1">
    <source>
        <dbReference type="ARBA" id="ARBA00006767"/>
    </source>
</evidence>
<feature type="domain" description="S1 motif" evidence="5">
    <location>
        <begin position="206"/>
        <end position="273"/>
    </location>
</feature>
<dbReference type="Pfam" id="PF00575">
    <property type="entry name" value="S1"/>
    <property type="match status" value="3"/>
</dbReference>
<evidence type="ECO:0000313" key="7">
    <source>
        <dbReference type="Proteomes" id="UP000635828"/>
    </source>
</evidence>
<dbReference type="SMART" id="SM00316">
    <property type="entry name" value="S1"/>
    <property type="match status" value="3"/>
</dbReference>